<dbReference type="PROSITE" id="PS51465">
    <property type="entry name" value="KAZAL_2"/>
    <property type="match status" value="1"/>
</dbReference>
<evidence type="ECO:0000313" key="8">
    <source>
        <dbReference type="Proteomes" id="UP001642540"/>
    </source>
</evidence>
<dbReference type="Gene3D" id="3.30.60.30">
    <property type="match status" value="1"/>
</dbReference>
<comment type="caution">
    <text evidence="7">The sequence shown here is derived from an EMBL/GenBank/DDBJ whole genome shotgun (WGS) entry which is preliminary data.</text>
</comment>
<name>A0ABP1QGM8_9HEXA</name>
<evidence type="ECO:0000313" key="7">
    <source>
        <dbReference type="EMBL" id="CAL8101648.1"/>
    </source>
</evidence>
<dbReference type="Proteomes" id="UP001642540">
    <property type="component" value="Unassembled WGS sequence"/>
</dbReference>
<dbReference type="InterPro" id="IPR036058">
    <property type="entry name" value="Kazal_dom_sf"/>
</dbReference>
<evidence type="ECO:0000259" key="6">
    <source>
        <dbReference type="PROSITE" id="PS51465"/>
    </source>
</evidence>
<dbReference type="SUPFAM" id="SSF100895">
    <property type="entry name" value="Kazal-type serine protease inhibitors"/>
    <property type="match status" value="1"/>
</dbReference>
<evidence type="ECO:0000256" key="2">
    <source>
        <dbReference type="ARBA" id="ARBA00022525"/>
    </source>
</evidence>
<proteinExistence type="predicted"/>
<evidence type="ECO:0000256" key="5">
    <source>
        <dbReference type="SAM" id="SignalP"/>
    </source>
</evidence>
<protein>
    <recommendedName>
        <fullName evidence="6">Kazal-like domain-containing protein</fullName>
    </recommendedName>
</protein>
<dbReference type="PROSITE" id="PS00282">
    <property type="entry name" value="KAZAL_1"/>
    <property type="match status" value="1"/>
</dbReference>
<dbReference type="Pfam" id="PF00050">
    <property type="entry name" value="Kazal_1"/>
    <property type="match status" value="1"/>
</dbReference>
<keyword evidence="5" id="KW-0732">Signal</keyword>
<dbReference type="EMBL" id="CAXLJM020000033">
    <property type="protein sequence ID" value="CAL8101648.1"/>
    <property type="molecule type" value="Genomic_DNA"/>
</dbReference>
<keyword evidence="8" id="KW-1185">Reference proteome</keyword>
<dbReference type="PANTHER" id="PTHR21312">
    <property type="entry name" value="SERINE PROTEASE INHIBITOR"/>
    <property type="match status" value="1"/>
</dbReference>
<accession>A0ABP1QGM8</accession>
<dbReference type="SMART" id="SM00280">
    <property type="entry name" value="KAZAL"/>
    <property type="match status" value="1"/>
</dbReference>
<reference evidence="7 8" key="1">
    <citation type="submission" date="2024-08" db="EMBL/GenBank/DDBJ databases">
        <authorList>
            <person name="Cucini C."/>
            <person name="Frati F."/>
        </authorList>
    </citation>
    <scope>NUCLEOTIDE SEQUENCE [LARGE SCALE GENOMIC DNA]</scope>
</reference>
<evidence type="ECO:0000256" key="4">
    <source>
        <dbReference type="ARBA" id="ARBA00023157"/>
    </source>
</evidence>
<organism evidence="7 8">
    <name type="scientific">Orchesella dallaii</name>
    <dbReference type="NCBI Taxonomy" id="48710"/>
    <lineage>
        <taxon>Eukaryota</taxon>
        <taxon>Metazoa</taxon>
        <taxon>Ecdysozoa</taxon>
        <taxon>Arthropoda</taxon>
        <taxon>Hexapoda</taxon>
        <taxon>Collembola</taxon>
        <taxon>Entomobryomorpha</taxon>
        <taxon>Entomobryoidea</taxon>
        <taxon>Orchesellidae</taxon>
        <taxon>Orchesellinae</taxon>
        <taxon>Orchesella</taxon>
    </lineage>
</organism>
<evidence type="ECO:0000256" key="1">
    <source>
        <dbReference type="ARBA" id="ARBA00004613"/>
    </source>
</evidence>
<dbReference type="CDD" id="cd00104">
    <property type="entry name" value="KAZAL_FS"/>
    <property type="match status" value="1"/>
</dbReference>
<feature type="signal peptide" evidence="5">
    <location>
        <begin position="1"/>
        <end position="20"/>
    </location>
</feature>
<gene>
    <name evidence="7" type="ORF">ODALV1_LOCUS10911</name>
</gene>
<comment type="subcellular location">
    <subcellularLocation>
        <location evidence="1">Secreted</location>
    </subcellularLocation>
</comment>
<feature type="chain" id="PRO_5046177700" description="Kazal-like domain-containing protein" evidence="5">
    <location>
        <begin position="21"/>
        <end position="109"/>
    </location>
</feature>
<dbReference type="InterPro" id="IPR002350">
    <property type="entry name" value="Kazal_dom"/>
</dbReference>
<keyword evidence="4" id="KW-1015">Disulfide bond</keyword>
<keyword evidence="3" id="KW-0646">Protease inhibitor</keyword>
<sequence length="109" mass="12199">MRFAFAIVLLLTLGVLFTESAPPFFQSPNFIRPITGGRVEPACACTRELQPVCGNNGQTYSNPCLLNCERRHNPYLSISSDGECQSSTYDYNWTFGKQQPPPVAFYPWG</sequence>
<feature type="domain" description="Kazal-like" evidence="6">
    <location>
        <begin position="37"/>
        <end position="86"/>
    </location>
</feature>
<keyword evidence="2" id="KW-0964">Secreted</keyword>
<evidence type="ECO:0000256" key="3">
    <source>
        <dbReference type="ARBA" id="ARBA00022690"/>
    </source>
</evidence>
<dbReference type="PANTHER" id="PTHR21312:SF28">
    <property type="entry name" value="OVOINHIBITOR-RELATED"/>
    <property type="match status" value="1"/>
</dbReference>